<keyword evidence="2" id="KW-1185">Reference proteome</keyword>
<gene>
    <name evidence="1" type="ORF">AVEN_52242_1</name>
</gene>
<protein>
    <submittedName>
        <fullName evidence="1">Uncharacterized protein</fullName>
    </submittedName>
</protein>
<proteinExistence type="predicted"/>
<name>A0A4Y2NFD6_ARAVE</name>
<organism evidence="1 2">
    <name type="scientific">Araneus ventricosus</name>
    <name type="common">Orbweaver spider</name>
    <name type="synonym">Epeira ventricosa</name>
    <dbReference type="NCBI Taxonomy" id="182803"/>
    <lineage>
        <taxon>Eukaryota</taxon>
        <taxon>Metazoa</taxon>
        <taxon>Ecdysozoa</taxon>
        <taxon>Arthropoda</taxon>
        <taxon>Chelicerata</taxon>
        <taxon>Arachnida</taxon>
        <taxon>Araneae</taxon>
        <taxon>Araneomorphae</taxon>
        <taxon>Entelegynae</taxon>
        <taxon>Araneoidea</taxon>
        <taxon>Araneidae</taxon>
        <taxon>Araneus</taxon>
    </lineage>
</organism>
<sequence length="136" mass="15822">MSNDTSGRNIVNCAKEMLQNPGEMRREQKQNIGLSELMVRKDPKASVRNATSHKSCIWEQIKDKGKKMIVRKPLFCAIFNIDKGRVERIQEKMKEVNRFGEGRGKQGNHRMKLTDSVKEVIYAHCMSILHKERQYC</sequence>
<dbReference type="EMBL" id="BGPR01009111">
    <property type="protein sequence ID" value="GBN38051.1"/>
    <property type="molecule type" value="Genomic_DNA"/>
</dbReference>
<evidence type="ECO:0000313" key="2">
    <source>
        <dbReference type="Proteomes" id="UP000499080"/>
    </source>
</evidence>
<accession>A0A4Y2NFD6</accession>
<reference evidence="1 2" key="1">
    <citation type="journal article" date="2019" name="Sci. Rep.">
        <title>Orb-weaving spider Araneus ventricosus genome elucidates the spidroin gene catalogue.</title>
        <authorList>
            <person name="Kono N."/>
            <person name="Nakamura H."/>
            <person name="Ohtoshi R."/>
            <person name="Moran D.A.P."/>
            <person name="Shinohara A."/>
            <person name="Yoshida Y."/>
            <person name="Fujiwara M."/>
            <person name="Mori M."/>
            <person name="Tomita M."/>
            <person name="Arakawa K."/>
        </authorList>
    </citation>
    <scope>NUCLEOTIDE SEQUENCE [LARGE SCALE GENOMIC DNA]</scope>
</reference>
<dbReference type="Proteomes" id="UP000499080">
    <property type="component" value="Unassembled WGS sequence"/>
</dbReference>
<dbReference type="AlphaFoldDB" id="A0A4Y2NFD6"/>
<comment type="caution">
    <text evidence="1">The sequence shown here is derived from an EMBL/GenBank/DDBJ whole genome shotgun (WGS) entry which is preliminary data.</text>
</comment>
<evidence type="ECO:0000313" key="1">
    <source>
        <dbReference type="EMBL" id="GBN38051.1"/>
    </source>
</evidence>